<protein>
    <recommendedName>
        <fullName evidence="5">beta-galactosidase</fullName>
        <ecNumber evidence="5">3.2.1.23</ecNumber>
    </recommendedName>
    <alternativeName>
        <fullName evidence="9">Lactase</fullName>
    </alternativeName>
</protein>
<comment type="similarity">
    <text evidence="3">Belongs to the glycosyl hydrolase 2 family.</text>
</comment>
<feature type="domain" description="F5/8 type C" evidence="10">
    <location>
        <begin position="1196"/>
        <end position="1350"/>
    </location>
</feature>
<dbReference type="InterPro" id="IPR032312">
    <property type="entry name" value="LacZ_4"/>
</dbReference>
<keyword evidence="7" id="KW-0106">Calcium</keyword>
<dbReference type="PRINTS" id="PR00132">
    <property type="entry name" value="GLHYDRLASE2"/>
</dbReference>
<evidence type="ECO:0000256" key="1">
    <source>
        <dbReference type="ARBA" id="ARBA00001412"/>
    </source>
</evidence>
<proteinExistence type="inferred from homology"/>
<dbReference type="GO" id="GO:0030246">
    <property type="term" value="F:carbohydrate binding"/>
    <property type="evidence" value="ECO:0007669"/>
    <property type="project" value="InterPro"/>
</dbReference>
<dbReference type="Pfam" id="PF00754">
    <property type="entry name" value="F5_F8_type_C"/>
    <property type="match status" value="1"/>
</dbReference>
<reference evidence="11 12" key="1">
    <citation type="journal article" date="2016" name="Nat. Biotechnol.">
        <title>Measurement of bacterial replication rates in microbial communities.</title>
        <authorList>
            <person name="Brown C.T."/>
            <person name="Olm M.R."/>
            <person name="Thomas B.C."/>
            <person name="Banfield J.F."/>
        </authorList>
    </citation>
    <scope>NUCLEOTIDE SEQUENCE [LARGE SCALE GENOMIC DNA]</scope>
    <source>
        <strain evidence="11">42_262</strain>
    </source>
</reference>
<gene>
    <name evidence="11" type="ORF">BHV80_19740</name>
</gene>
<evidence type="ECO:0000256" key="6">
    <source>
        <dbReference type="ARBA" id="ARBA00022801"/>
    </source>
</evidence>
<dbReference type="InterPro" id="IPR006104">
    <property type="entry name" value="Glyco_hydro_2_N"/>
</dbReference>
<dbReference type="Pfam" id="PF02929">
    <property type="entry name" value="Bgal_small_N"/>
    <property type="match status" value="1"/>
</dbReference>
<dbReference type="InterPro" id="IPR008979">
    <property type="entry name" value="Galactose-bd-like_sf"/>
</dbReference>
<sequence length="1350" mass="152197">MNNAGKYIIGALLLCESMGLSAQQSLLDGFSYGKELMPIGNEWEQPTKLSLNKEQPHTWFFTFADVESARLLLPDYSEFYRSLDGIWKFHWVGNPEERSTEFYKPSFDVSTWDEVTVPMQWNVAGIQKDGSLKYGTPIYANQPVIFQHTVAVDDWKGGVMRTPPHDWVTYKHRNEVGAYRRNFEIPATWENREVYLNFDGVSSFFYLWVNGHYIGFSKNSRNTSSFCITPYLNWNGKNTVAVEVYRNSDGSFLEAQDMFRLPGIFRSVSLTSTSKTQVRDFRVRPDLDRNYNDGILKIEADIRNLNNKKMKGYTLSYLLYANKLYSDDTELVSGGKVNNVEIAELSSGESITTQTVMHVSSPRKWSAETPYRYTLVGQLKDRKGQVVETFSTGLGFCKVEIKDTPAALDEYGLAGRYYYINGKTVKLKGVNRQEINPEKGNAISHKQMEDEIMLMKRGNINHVRNSHYSCDPYWYYLCDKYGIYLEDEANLESHEYYYGDASLSHVPEFEAAHVARVMELAHAHVNHPSVVIWSLGNEAGPGKNFLSAYNALHAFDASRPVQYERNNDIVDMGSNQYPSIAWMREAVKGKYDIKYPFHVSEYAHSMGNAGGNLKDYWEAIESTNFFCGAAIWDWVDQALNYYDSRTGDCYWAYGGDFGDKPNSGMFCMNGILLPDHSPKPVFYEVKKVYQNVSVAPLDMKQGKVEVFNKNYFISLSDYRLVWTLYEDGKKVQESDAFVNAHKIIGPREKAVYTIPYNYSNFKDGSEYFVKIQFLLKKDMPWAKAGYAQMEEQLLVKKAGDKTSLTSLTTSMAKPKVLGNTDFITVSGKGFCVKFDNHTGTIYSLEYGGKKVIRDGEGPKLDTWRAPVDNDNWAYRRWFEKGLHNLRHRVTGYTRIATKGQEKNVIKLMYTVVSQAPNSAVLEGGVSGRYKVKELSETPFGEDDFKFTSSQIWTVYPDGSIALQAGITSNDPEMILARIGYSMQLPSEFEQYTYYGRGPWNNYADRCSGSFIEQYQSKVGDLFVNFPKPQSMGNRESVRWCALTDKLGNGVEFIADSVLSVSALPWSAMEMTTAPHPYQLPVSTGTHLHLDAAVTGLGGNSCGQGGPLEQDCVKAGNYFINLLIRPINNGNFVQTAKVAVSGDTPLLISRSRDGLVSIDSGDKVNKVMYSLNHSKISTLYTAPFNLREGGTVTAFYVDNPQISVTATFSRIESVPLKVIYASSQEVGEGDASYLVDGDSGTMWHTMYSVTVAKYPHWVDFDAGETKMIRGFVYLPRQDGGVNGIIKDYKLQVSQDGKSWDDVVKGTFVQGPQAKRVMLDNPVEARYIRFLGLNSQNGSDFAGGAEFTVIAN</sequence>
<evidence type="ECO:0000259" key="10">
    <source>
        <dbReference type="PROSITE" id="PS50022"/>
    </source>
</evidence>
<evidence type="ECO:0000256" key="4">
    <source>
        <dbReference type="ARBA" id="ARBA00011245"/>
    </source>
</evidence>
<dbReference type="InterPro" id="IPR006102">
    <property type="entry name" value="Ig-like_GH2"/>
</dbReference>
<dbReference type="InterPro" id="IPR006101">
    <property type="entry name" value="Glyco_hydro_2"/>
</dbReference>
<dbReference type="GO" id="GO:0004565">
    <property type="term" value="F:beta-galactosidase activity"/>
    <property type="evidence" value="ECO:0007669"/>
    <property type="project" value="UniProtKB-EC"/>
</dbReference>
<dbReference type="Gene3D" id="2.70.98.10">
    <property type="match status" value="1"/>
</dbReference>
<dbReference type="Gene3D" id="2.60.120.260">
    <property type="entry name" value="Galactose-binding domain-like"/>
    <property type="match status" value="2"/>
</dbReference>
<dbReference type="SUPFAM" id="SSF74650">
    <property type="entry name" value="Galactose mutarotase-like"/>
    <property type="match status" value="1"/>
</dbReference>
<keyword evidence="6" id="KW-0378">Hydrolase</keyword>
<dbReference type="InterPro" id="IPR036156">
    <property type="entry name" value="Beta-gal/glucu_dom_sf"/>
</dbReference>
<dbReference type="Pfam" id="PF02836">
    <property type="entry name" value="Glyco_hydro_2_C"/>
    <property type="match status" value="1"/>
</dbReference>
<organism evidence="11 12">
    <name type="scientific">Phocaeicola vulgatus</name>
    <name type="common">Bacteroides vulgatus</name>
    <dbReference type="NCBI Taxonomy" id="821"/>
    <lineage>
        <taxon>Bacteria</taxon>
        <taxon>Pseudomonadati</taxon>
        <taxon>Bacteroidota</taxon>
        <taxon>Bacteroidia</taxon>
        <taxon>Bacteroidales</taxon>
        <taxon>Bacteroidaceae</taxon>
        <taxon>Phocaeicola</taxon>
    </lineage>
</organism>
<dbReference type="Pfam" id="PF02837">
    <property type="entry name" value="Glyco_hydro_2_N"/>
    <property type="match status" value="1"/>
</dbReference>
<dbReference type="SUPFAM" id="SSF49303">
    <property type="entry name" value="beta-Galactosidase/glucuronidase domain"/>
    <property type="match status" value="2"/>
</dbReference>
<dbReference type="InterPro" id="IPR050347">
    <property type="entry name" value="Bact_Beta-galactosidase"/>
</dbReference>
<comment type="caution">
    <text evidence="11">The sequence shown here is derived from an EMBL/GenBank/DDBJ whole genome shotgun (WGS) entry which is preliminary data.</text>
</comment>
<comment type="catalytic activity">
    <reaction evidence="1">
        <text>Hydrolysis of terminal non-reducing beta-D-galactose residues in beta-D-galactosides.</text>
        <dbReference type="EC" id="3.2.1.23"/>
    </reaction>
</comment>
<evidence type="ECO:0000256" key="9">
    <source>
        <dbReference type="ARBA" id="ARBA00032230"/>
    </source>
</evidence>
<dbReference type="Gene3D" id="3.20.20.80">
    <property type="entry name" value="Glycosidases"/>
    <property type="match status" value="1"/>
</dbReference>
<keyword evidence="8" id="KW-0326">Glycosidase</keyword>
<evidence type="ECO:0000313" key="12">
    <source>
        <dbReference type="Proteomes" id="UP000186631"/>
    </source>
</evidence>
<dbReference type="SMART" id="SM01038">
    <property type="entry name" value="Bgal_small_N"/>
    <property type="match status" value="1"/>
</dbReference>
<evidence type="ECO:0000313" key="11">
    <source>
        <dbReference type="EMBL" id="OKZ42225.1"/>
    </source>
</evidence>
<evidence type="ECO:0000256" key="5">
    <source>
        <dbReference type="ARBA" id="ARBA00012756"/>
    </source>
</evidence>
<evidence type="ECO:0000256" key="2">
    <source>
        <dbReference type="ARBA" id="ARBA00001913"/>
    </source>
</evidence>
<dbReference type="Pfam" id="PF16353">
    <property type="entry name" value="LacZ_4"/>
    <property type="match status" value="1"/>
</dbReference>
<name>A0A1Q6IN20_PHOVU</name>
<comment type="cofactor">
    <cofactor evidence="2">
        <name>Ca(2+)</name>
        <dbReference type="ChEBI" id="CHEBI:29108"/>
    </cofactor>
</comment>
<dbReference type="GO" id="GO:0005990">
    <property type="term" value="P:lactose catabolic process"/>
    <property type="evidence" value="ECO:0007669"/>
    <property type="project" value="TreeGrafter"/>
</dbReference>
<dbReference type="InterPro" id="IPR006103">
    <property type="entry name" value="Glyco_hydro_2_cat"/>
</dbReference>
<dbReference type="PANTHER" id="PTHR46323">
    <property type="entry name" value="BETA-GALACTOSIDASE"/>
    <property type="match status" value="1"/>
</dbReference>
<dbReference type="SUPFAM" id="SSF51445">
    <property type="entry name" value="(Trans)glycosidases"/>
    <property type="match status" value="1"/>
</dbReference>
<dbReference type="PROSITE" id="PS50022">
    <property type="entry name" value="FA58C_3"/>
    <property type="match status" value="1"/>
</dbReference>
<dbReference type="InterPro" id="IPR000421">
    <property type="entry name" value="FA58C"/>
</dbReference>
<dbReference type="InterPro" id="IPR017853">
    <property type="entry name" value="GH"/>
</dbReference>
<dbReference type="SUPFAM" id="SSF49785">
    <property type="entry name" value="Galactose-binding domain-like"/>
    <property type="match status" value="2"/>
</dbReference>
<dbReference type="Gene3D" id="2.60.40.10">
    <property type="entry name" value="Immunoglobulins"/>
    <property type="match status" value="2"/>
</dbReference>
<evidence type="ECO:0000256" key="3">
    <source>
        <dbReference type="ARBA" id="ARBA00007401"/>
    </source>
</evidence>
<dbReference type="EC" id="3.2.1.23" evidence="5"/>
<evidence type="ECO:0000256" key="7">
    <source>
        <dbReference type="ARBA" id="ARBA00022837"/>
    </source>
</evidence>
<comment type="subunit">
    <text evidence="4">Monomer.</text>
</comment>
<dbReference type="Pfam" id="PF00703">
    <property type="entry name" value="Glyco_hydro_2"/>
    <property type="match status" value="1"/>
</dbReference>
<dbReference type="GO" id="GO:0009341">
    <property type="term" value="C:beta-galactosidase complex"/>
    <property type="evidence" value="ECO:0007669"/>
    <property type="project" value="InterPro"/>
</dbReference>
<dbReference type="InterPro" id="IPR004199">
    <property type="entry name" value="B-gal_small/dom_5"/>
</dbReference>
<dbReference type="InterPro" id="IPR011013">
    <property type="entry name" value="Gal_mutarotase_sf_dom"/>
</dbReference>
<accession>A0A1Q6IN20</accession>
<dbReference type="Proteomes" id="UP000186631">
    <property type="component" value="Unassembled WGS sequence"/>
</dbReference>
<dbReference type="EMBL" id="MNQV01000284">
    <property type="protein sequence ID" value="OKZ42225.1"/>
    <property type="molecule type" value="Genomic_DNA"/>
</dbReference>
<dbReference type="InterPro" id="IPR013783">
    <property type="entry name" value="Ig-like_fold"/>
</dbReference>
<dbReference type="InterPro" id="IPR014718">
    <property type="entry name" value="GH-type_carb-bd"/>
</dbReference>
<evidence type="ECO:0000256" key="8">
    <source>
        <dbReference type="ARBA" id="ARBA00023295"/>
    </source>
</evidence>
<dbReference type="PANTHER" id="PTHR46323:SF2">
    <property type="entry name" value="BETA-GALACTOSIDASE"/>
    <property type="match status" value="1"/>
</dbReference>